<dbReference type="STRING" id="322710.Avin_48810"/>
<dbReference type="Proteomes" id="UP000002424">
    <property type="component" value="Chromosome"/>
</dbReference>
<protein>
    <submittedName>
        <fullName evidence="1">Uncharacterized protein</fullName>
    </submittedName>
</protein>
<proteinExistence type="predicted"/>
<dbReference type="HOGENOM" id="CLU_911240_0_0_6"/>
<dbReference type="GeneID" id="88188182"/>
<gene>
    <name evidence="1" type="ordered locus">Avin_48810</name>
</gene>
<dbReference type="RefSeq" id="WP_012703343.1">
    <property type="nucleotide sequence ID" value="NC_012560.1"/>
</dbReference>
<evidence type="ECO:0000313" key="1">
    <source>
        <dbReference type="EMBL" id="ACO80981.1"/>
    </source>
</evidence>
<reference evidence="1 2" key="1">
    <citation type="journal article" date="2009" name="J. Bacteriol.">
        <title>Genome sequence of Azotobacter vinelandii, an obligate aerobe specialized to support diverse anaerobic metabolic processes.</title>
        <authorList>
            <person name="Setubal J.C."/>
            <person name="dos Santos P."/>
            <person name="Goldman B.S."/>
            <person name="Ertesvag H."/>
            <person name="Espin G."/>
            <person name="Rubio L.M."/>
            <person name="Valla S."/>
            <person name="Almeida N.F."/>
            <person name="Balasubramanian D."/>
            <person name="Cromes L."/>
            <person name="Curatti L."/>
            <person name="Du Z."/>
            <person name="Godsy E."/>
            <person name="Goodner B."/>
            <person name="Hellner-Burris K."/>
            <person name="Hernandez J.A."/>
            <person name="Houmiel K."/>
            <person name="Imperial J."/>
            <person name="Kennedy C."/>
            <person name="Larson T.J."/>
            <person name="Latreille P."/>
            <person name="Ligon L.S."/>
            <person name="Lu J."/>
            <person name="Maerk M."/>
            <person name="Miller N.M."/>
            <person name="Norton S."/>
            <person name="O'Carroll I.P."/>
            <person name="Paulsen I."/>
            <person name="Raulfs E.C."/>
            <person name="Roemer R."/>
            <person name="Rosser J."/>
            <person name="Segura D."/>
            <person name="Slater S."/>
            <person name="Stricklin S.L."/>
            <person name="Studholme D.J."/>
            <person name="Sun J."/>
            <person name="Viana C.J."/>
            <person name="Wallin E."/>
            <person name="Wang B."/>
            <person name="Wheeler C."/>
            <person name="Zhu H."/>
            <person name="Dean D.R."/>
            <person name="Dixon R."/>
            <person name="Wood D."/>
        </authorList>
    </citation>
    <scope>NUCLEOTIDE SEQUENCE [LARGE SCALE GENOMIC DNA]</scope>
    <source>
        <strain evidence="2">DJ / ATCC BAA-1303</strain>
    </source>
</reference>
<dbReference type="EnsemblBacteria" id="ACO80981">
    <property type="protein sequence ID" value="ACO80981"/>
    <property type="gene ID" value="Avin_48810"/>
</dbReference>
<organism evidence="1 2">
    <name type="scientific">Azotobacter vinelandii (strain DJ / ATCC BAA-1303)</name>
    <dbReference type="NCBI Taxonomy" id="322710"/>
    <lineage>
        <taxon>Bacteria</taxon>
        <taxon>Pseudomonadati</taxon>
        <taxon>Pseudomonadota</taxon>
        <taxon>Gammaproteobacteria</taxon>
        <taxon>Pseudomonadales</taxon>
        <taxon>Pseudomonadaceae</taxon>
        <taxon>Azotobacter</taxon>
    </lineage>
</organism>
<evidence type="ECO:0000313" key="2">
    <source>
        <dbReference type="Proteomes" id="UP000002424"/>
    </source>
</evidence>
<dbReference type="OrthoDB" id="8560256at2"/>
<keyword evidence="2" id="KW-1185">Reference proteome</keyword>
<accession>C1DK76</accession>
<sequence>MKPVGLFAVADSSITAPNSNGKQTILGGFRKIYPVEIKVWKPFFNGVYFRSYLEVHYEAECFVAIAGSTFTAQHVLNLISEHLRKIRISYERAKELLTPGKYVLIRHCQRNELEINQGIDEWAEDMFTPNDYIDLVTANDIAKIVEYSINEALTSARKYKIDEQSLKAMYSEFAVGIYCPKEKNHQLFAFRMGSRLNAEGLIEVYATKERIEEGRVAVLGMKSEFEATAQDAMQIAIEEEISPSRKFFDFINKAIDKVRDNGSFAIDRPSVCKVFQEGQLKTVFHQK</sequence>
<dbReference type="eggNOG" id="ENOG5032GEW">
    <property type="taxonomic scope" value="Bacteria"/>
</dbReference>
<name>C1DK76_AZOVD</name>
<dbReference type="KEGG" id="avn:Avin_48810"/>
<dbReference type="AlphaFoldDB" id="C1DK76"/>
<dbReference type="EMBL" id="CP001157">
    <property type="protein sequence ID" value="ACO80981.1"/>
    <property type="molecule type" value="Genomic_DNA"/>
</dbReference>